<dbReference type="GO" id="GO:0140664">
    <property type="term" value="F:ATP-dependent DNA damage sensor activity"/>
    <property type="evidence" value="ECO:0007669"/>
    <property type="project" value="InterPro"/>
</dbReference>
<dbReference type="HOGENOM" id="CLU_1410574_0_0_1"/>
<evidence type="ECO:0000313" key="1">
    <source>
        <dbReference type="EMBL" id="ERN05179.1"/>
    </source>
</evidence>
<gene>
    <name evidence="1" type="ORF">AMTR_s00053p00223270</name>
</gene>
<dbReference type="PANTHER" id="PTHR48466">
    <property type="entry name" value="OS10G0509000 PROTEIN-RELATED"/>
    <property type="match status" value="1"/>
</dbReference>
<dbReference type="GO" id="GO:0005524">
    <property type="term" value="F:ATP binding"/>
    <property type="evidence" value="ECO:0007669"/>
    <property type="project" value="InterPro"/>
</dbReference>
<evidence type="ECO:0000313" key="2">
    <source>
        <dbReference type="Proteomes" id="UP000017836"/>
    </source>
</evidence>
<protein>
    <submittedName>
        <fullName evidence="1">Uncharacterized protein</fullName>
    </submittedName>
</protein>
<accession>W1PBX6</accession>
<dbReference type="GO" id="GO:0006298">
    <property type="term" value="P:mismatch repair"/>
    <property type="evidence" value="ECO:0007669"/>
    <property type="project" value="InterPro"/>
</dbReference>
<dbReference type="InterPro" id="IPR045076">
    <property type="entry name" value="MutS"/>
</dbReference>
<sequence length="193" mass="21513">MANGIARMKTREKKFKPIAFKEKLCTIQELCTVSQTLRSAKRVMNKLMEVSSYGSLNRFERKKDMEHLENLLKQISIRVSQAGSIDTPLVTGRRSRMCIGIRATHKSLLPGAIILDTSGSEGVRHPLLPKSKDSNEEFEIVPIDIKVEKRTSVVVISRRNTGGKTATTKTLGLASLMSKADIGDHHRTHFTSP</sequence>
<dbReference type="GO" id="GO:0004519">
    <property type="term" value="F:endonuclease activity"/>
    <property type="evidence" value="ECO:0007669"/>
    <property type="project" value="UniProtKB-KW"/>
</dbReference>
<organism evidence="1 2">
    <name type="scientific">Amborella trichopoda</name>
    <dbReference type="NCBI Taxonomy" id="13333"/>
    <lineage>
        <taxon>Eukaryota</taxon>
        <taxon>Viridiplantae</taxon>
        <taxon>Streptophyta</taxon>
        <taxon>Embryophyta</taxon>
        <taxon>Tracheophyta</taxon>
        <taxon>Spermatophyta</taxon>
        <taxon>Magnoliopsida</taxon>
        <taxon>Amborellales</taxon>
        <taxon>Amborellaceae</taxon>
        <taxon>Amborella</taxon>
    </lineage>
</organism>
<dbReference type="STRING" id="13333.W1PBX6"/>
<dbReference type="Gene3D" id="3.40.50.300">
    <property type="entry name" value="P-loop containing nucleotide triphosphate hydrolases"/>
    <property type="match status" value="1"/>
</dbReference>
<proteinExistence type="predicted"/>
<dbReference type="Proteomes" id="UP000017836">
    <property type="component" value="Unassembled WGS sequence"/>
</dbReference>
<dbReference type="Gramene" id="ERN05179">
    <property type="protein sequence ID" value="ERN05179"/>
    <property type="gene ID" value="AMTR_s00053p00223270"/>
</dbReference>
<dbReference type="GO" id="GO:0030983">
    <property type="term" value="F:mismatched DNA binding"/>
    <property type="evidence" value="ECO:0007669"/>
    <property type="project" value="InterPro"/>
</dbReference>
<reference evidence="2" key="1">
    <citation type="journal article" date="2013" name="Science">
        <title>The Amborella genome and the evolution of flowering plants.</title>
        <authorList>
            <consortium name="Amborella Genome Project"/>
        </authorList>
    </citation>
    <scope>NUCLEOTIDE SEQUENCE [LARGE SCALE GENOMIC DNA]</scope>
</reference>
<dbReference type="PANTHER" id="PTHR48466:SF1">
    <property type="entry name" value="SMR DOMAIN-CONTAINING PROTEIN"/>
    <property type="match status" value="1"/>
</dbReference>
<dbReference type="InterPro" id="IPR027417">
    <property type="entry name" value="P-loop_NTPase"/>
</dbReference>
<dbReference type="AlphaFoldDB" id="W1PBX6"/>
<keyword evidence="2" id="KW-1185">Reference proteome</keyword>
<dbReference type="EMBL" id="KI394012">
    <property type="protein sequence ID" value="ERN05179.1"/>
    <property type="molecule type" value="Genomic_DNA"/>
</dbReference>
<name>W1PBX6_AMBTC</name>